<protein>
    <submittedName>
        <fullName evidence="3 4">Serine/arginine repetitive matrix protein 1-like isoform X3</fullName>
    </submittedName>
</protein>
<reference evidence="3 4" key="1">
    <citation type="submission" date="2025-04" db="UniProtKB">
        <authorList>
            <consortium name="RefSeq"/>
        </authorList>
    </citation>
    <scope>IDENTIFICATION</scope>
    <source>
        <tissue evidence="3 4">White muscle</tissue>
    </source>
</reference>
<dbReference type="RefSeq" id="XP_038851849.1">
    <property type="nucleotide sequence ID" value="XM_038995921.1"/>
</dbReference>
<feature type="region of interest" description="Disordered" evidence="1">
    <location>
        <begin position="20"/>
        <end position="230"/>
    </location>
</feature>
<evidence type="ECO:0000313" key="4">
    <source>
        <dbReference type="RefSeq" id="XP_038851849.1"/>
    </source>
</evidence>
<sequence>MRPTNVASAAASPLAALGPMMRRVTAPLSPPRKAKGRMAEGRTVVNDPRRDDAGPADPDGKDKRASQGNRRQQWKATSRGRHRAGSGPSTAGHSVLAHPLGRVSRMAAPPLRGRKARQRTDRRRWRPRRPSRQTGSRPMKKARNPADSSAAAGRGTPSLTLSLKMGQRSQPWGLAPPLRPPSQLMSRPPPSPPLKAPPRFPPSPPPKPSTNHQRHLPRQFPWPQNDASEWKVSRDPMQAVGPHAKLMQPFRGWVEEGLALRLLHYYKTTSLAIS</sequence>
<feature type="compositionally biased region" description="Pro residues" evidence="1">
    <location>
        <begin position="187"/>
        <end position="208"/>
    </location>
</feature>
<gene>
    <name evidence="3 4 5" type="primary">LOC120049613</name>
</gene>
<evidence type="ECO:0000313" key="3">
    <source>
        <dbReference type="RefSeq" id="XP_038851847.1"/>
    </source>
</evidence>
<evidence type="ECO:0000313" key="5">
    <source>
        <dbReference type="RefSeq" id="XP_038851850.1"/>
    </source>
</evidence>
<feature type="compositionally biased region" description="Basic and acidic residues" evidence="1">
    <location>
        <begin position="47"/>
        <end position="65"/>
    </location>
</feature>
<feature type="compositionally biased region" description="Basic residues" evidence="1">
    <location>
        <begin position="112"/>
        <end position="131"/>
    </location>
</feature>
<evidence type="ECO:0000313" key="2">
    <source>
        <dbReference type="Proteomes" id="UP000808372"/>
    </source>
</evidence>
<dbReference type="Proteomes" id="UP000808372">
    <property type="component" value="Chromosome 6"/>
</dbReference>
<proteinExistence type="predicted"/>
<accession>A0A8U0QYX6</accession>
<dbReference type="RefSeq" id="XP_038851850.1">
    <property type="nucleotide sequence ID" value="XM_038995922.1"/>
</dbReference>
<dbReference type="GeneID" id="120049613"/>
<feature type="compositionally biased region" description="Polar residues" evidence="1">
    <location>
        <begin position="66"/>
        <end position="76"/>
    </location>
</feature>
<organism evidence="2 5">
    <name type="scientific">Salvelinus namaycush</name>
    <name type="common">Lake trout</name>
    <name type="synonym">Salmo namaycush</name>
    <dbReference type="NCBI Taxonomy" id="8040"/>
    <lineage>
        <taxon>Eukaryota</taxon>
        <taxon>Metazoa</taxon>
        <taxon>Chordata</taxon>
        <taxon>Craniata</taxon>
        <taxon>Vertebrata</taxon>
        <taxon>Euteleostomi</taxon>
        <taxon>Actinopterygii</taxon>
        <taxon>Neopterygii</taxon>
        <taxon>Teleostei</taxon>
        <taxon>Protacanthopterygii</taxon>
        <taxon>Salmoniformes</taxon>
        <taxon>Salmonidae</taxon>
        <taxon>Salmoninae</taxon>
        <taxon>Salvelinus</taxon>
    </lineage>
</organism>
<evidence type="ECO:0000256" key="1">
    <source>
        <dbReference type="SAM" id="MobiDB-lite"/>
    </source>
</evidence>
<keyword evidence="2" id="KW-1185">Reference proteome</keyword>
<dbReference type="RefSeq" id="XP_038851847.1">
    <property type="nucleotide sequence ID" value="XM_038995919.1"/>
</dbReference>
<name>A0A8U0QYX6_SALNM</name>
<dbReference type="AlphaFoldDB" id="A0A8U0QYX6"/>